<dbReference type="InterPro" id="IPR011709">
    <property type="entry name" value="DEAD-box_helicase_OB_fold"/>
</dbReference>
<keyword evidence="4" id="KW-0347">Helicase</keyword>
<dbReference type="CDD" id="cd18791">
    <property type="entry name" value="SF2_C_RHA"/>
    <property type="match status" value="1"/>
</dbReference>
<keyword evidence="3" id="KW-0378">Hydrolase</keyword>
<dbReference type="GO" id="GO:0003725">
    <property type="term" value="F:double-stranded RNA binding"/>
    <property type="evidence" value="ECO:0007669"/>
    <property type="project" value="TreeGrafter"/>
</dbReference>
<dbReference type="SMART" id="SM00490">
    <property type="entry name" value="HELICc"/>
    <property type="match status" value="1"/>
</dbReference>
<keyword evidence="11" id="KW-1185">Reference proteome</keyword>
<dbReference type="InterPro" id="IPR027417">
    <property type="entry name" value="P-loop_NTPase"/>
</dbReference>
<evidence type="ECO:0000256" key="1">
    <source>
        <dbReference type="ARBA" id="ARBA00012552"/>
    </source>
</evidence>
<evidence type="ECO:0000259" key="8">
    <source>
        <dbReference type="PROSITE" id="PS51192"/>
    </source>
</evidence>
<feature type="region of interest" description="Disordered" evidence="7">
    <location>
        <begin position="1"/>
        <end position="30"/>
    </location>
</feature>
<reference evidence="10" key="1">
    <citation type="submission" date="2021-05" db="EMBL/GenBank/DDBJ databases">
        <title>The genome of the haptophyte Pavlova lutheri (Diacronema luteri, Pavlovales) - a model for lipid biosynthesis in eukaryotic algae.</title>
        <authorList>
            <person name="Hulatt C.J."/>
            <person name="Posewitz M.C."/>
        </authorList>
    </citation>
    <scope>NUCLEOTIDE SEQUENCE</scope>
    <source>
        <strain evidence="10">NIVA-4/92</strain>
    </source>
</reference>
<keyword evidence="5" id="KW-0067">ATP-binding</keyword>
<dbReference type="Pfam" id="PF04408">
    <property type="entry name" value="WHD_HA2"/>
    <property type="match status" value="1"/>
</dbReference>
<dbReference type="PROSITE" id="PS51192">
    <property type="entry name" value="HELICASE_ATP_BIND_1"/>
    <property type="match status" value="1"/>
</dbReference>
<dbReference type="AlphaFoldDB" id="A0A8J5XAY9"/>
<dbReference type="InterPro" id="IPR007502">
    <property type="entry name" value="Helicase-assoc_dom"/>
</dbReference>
<comment type="catalytic activity">
    <reaction evidence="6">
        <text>ATP + H2O = ADP + phosphate + H(+)</text>
        <dbReference type="Rhea" id="RHEA:13065"/>
        <dbReference type="ChEBI" id="CHEBI:15377"/>
        <dbReference type="ChEBI" id="CHEBI:15378"/>
        <dbReference type="ChEBI" id="CHEBI:30616"/>
        <dbReference type="ChEBI" id="CHEBI:43474"/>
        <dbReference type="ChEBI" id="CHEBI:456216"/>
        <dbReference type="EC" id="3.6.4.13"/>
    </reaction>
</comment>
<dbReference type="Gene3D" id="1.20.120.1080">
    <property type="match status" value="1"/>
</dbReference>
<feature type="domain" description="Helicase ATP-binding" evidence="8">
    <location>
        <begin position="86"/>
        <end position="283"/>
    </location>
</feature>
<dbReference type="Pfam" id="PF00271">
    <property type="entry name" value="Helicase_C"/>
    <property type="match status" value="1"/>
</dbReference>
<name>A0A8J5XAY9_DIALT</name>
<dbReference type="SMART" id="SM00487">
    <property type="entry name" value="DEXDc"/>
    <property type="match status" value="1"/>
</dbReference>
<dbReference type="SUPFAM" id="SSF52540">
    <property type="entry name" value="P-loop containing nucleoside triphosphate hydrolases"/>
    <property type="match status" value="1"/>
</dbReference>
<evidence type="ECO:0000313" key="11">
    <source>
        <dbReference type="Proteomes" id="UP000751190"/>
    </source>
</evidence>
<dbReference type="OrthoDB" id="10253254at2759"/>
<dbReference type="Proteomes" id="UP000751190">
    <property type="component" value="Unassembled WGS sequence"/>
</dbReference>
<evidence type="ECO:0000256" key="2">
    <source>
        <dbReference type="ARBA" id="ARBA00022741"/>
    </source>
</evidence>
<dbReference type="Gene3D" id="3.40.50.300">
    <property type="entry name" value="P-loop containing nucleotide triphosphate hydrolases"/>
    <property type="match status" value="2"/>
</dbReference>
<dbReference type="OMA" id="AVDICHT"/>
<evidence type="ECO:0000256" key="6">
    <source>
        <dbReference type="ARBA" id="ARBA00047984"/>
    </source>
</evidence>
<dbReference type="GO" id="GO:0016787">
    <property type="term" value="F:hydrolase activity"/>
    <property type="evidence" value="ECO:0007669"/>
    <property type="project" value="UniProtKB-KW"/>
</dbReference>
<dbReference type="InterPro" id="IPR014001">
    <property type="entry name" value="Helicase_ATP-bd"/>
</dbReference>
<dbReference type="InterPro" id="IPR001650">
    <property type="entry name" value="Helicase_C-like"/>
</dbReference>
<evidence type="ECO:0000256" key="7">
    <source>
        <dbReference type="SAM" id="MobiDB-lite"/>
    </source>
</evidence>
<evidence type="ECO:0000256" key="4">
    <source>
        <dbReference type="ARBA" id="ARBA00022806"/>
    </source>
</evidence>
<dbReference type="InterPro" id="IPR002464">
    <property type="entry name" value="DNA/RNA_helicase_DEAH_CS"/>
</dbReference>
<dbReference type="EC" id="3.6.4.13" evidence="1"/>
<organism evidence="10 11">
    <name type="scientific">Diacronema lutheri</name>
    <name type="common">Unicellular marine alga</name>
    <name type="synonym">Monochrysis lutheri</name>
    <dbReference type="NCBI Taxonomy" id="2081491"/>
    <lineage>
        <taxon>Eukaryota</taxon>
        <taxon>Haptista</taxon>
        <taxon>Haptophyta</taxon>
        <taxon>Pavlovophyceae</taxon>
        <taxon>Pavlovales</taxon>
        <taxon>Pavlovaceae</taxon>
        <taxon>Diacronema</taxon>
    </lineage>
</organism>
<evidence type="ECO:0000259" key="9">
    <source>
        <dbReference type="PROSITE" id="PS51194"/>
    </source>
</evidence>
<evidence type="ECO:0000313" key="10">
    <source>
        <dbReference type="EMBL" id="KAG8462091.1"/>
    </source>
</evidence>
<dbReference type="PROSITE" id="PS51194">
    <property type="entry name" value="HELICASE_CTER"/>
    <property type="match status" value="1"/>
</dbReference>
<dbReference type="Pfam" id="PF07717">
    <property type="entry name" value="OB_NTP_bind"/>
    <property type="match status" value="1"/>
</dbReference>
<dbReference type="PANTHER" id="PTHR18934:SF118">
    <property type="entry name" value="ATP-DEPENDENT RNA HELICASE DHX33"/>
    <property type="match status" value="1"/>
</dbReference>
<dbReference type="GO" id="GO:0003724">
    <property type="term" value="F:RNA helicase activity"/>
    <property type="evidence" value="ECO:0007669"/>
    <property type="project" value="UniProtKB-EC"/>
</dbReference>
<dbReference type="SMART" id="SM00847">
    <property type="entry name" value="HA2"/>
    <property type="match status" value="1"/>
</dbReference>
<protein>
    <recommendedName>
        <fullName evidence="1">RNA helicase</fullName>
        <ecNumber evidence="1">3.6.4.13</ecNumber>
    </recommendedName>
</protein>
<evidence type="ECO:0000256" key="5">
    <source>
        <dbReference type="ARBA" id="ARBA00022840"/>
    </source>
</evidence>
<feature type="domain" description="Helicase C-terminal" evidence="9">
    <location>
        <begin position="320"/>
        <end position="500"/>
    </location>
</feature>
<dbReference type="PANTHER" id="PTHR18934">
    <property type="entry name" value="ATP-DEPENDENT RNA HELICASE"/>
    <property type="match status" value="1"/>
</dbReference>
<feature type="region of interest" description="Disordered" evidence="7">
    <location>
        <begin position="45"/>
        <end position="71"/>
    </location>
</feature>
<dbReference type="GO" id="GO:0005730">
    <property type="term" value="C:nucleolus"/>
    <property type="evidence" value="ECO:0007669"/>
    <property type="project" value="TreeGrafter"/>
</dbReference>
<gene>
    <name evidence="10" type="ORF">KFE25_011541</name>
</gene>
<evidence type="ECO:0000256" key="3">
    <source>
        <dbReference type="ARBA" id="ARBA00022801"/>
    </source>
</evidence>
<proteinExistence type="predicted"/>
<sequence>MEAIASISRPPPPYLPNVAKRARHDGSASGALGLPWTAPARASNAAARVSVHKPAGARPRPAPTLSEAEDRARRELPVWAGRTELLRELELNDSLIVMAETGSGKTTQIPQFLHEAGFSARGAIAITQPRRVAAITIATRVAREMGCALGTRVGYSVRFDDTTERGVTKLKYITDGMLVREAIADPLLLAYAAVLLDEVHERSVQTDLLCAIVKRAQAERRRALERARRGCGAGGGDGGGVAHGGGAGASPPSPPLKVVVMSATLEMATFSAFFGGAPCVHVRGRSHPVTCFYAAAPLDDYVEAAVTATLQVHCEEAGLRLDAGRDELPARAGDGADGDILVFLTGAEEIEAAAQLLNARARRLPAGCPKLLPCPMYAALSPAAQLRALEPAPRGVRKAILATTIAETSLTVPGVRYVIDSGLTKSRRFHAGKGVDTLQVVPISKAAARQRAGRAGRERAGKCFRLYTEHTFFNELEASAPAEIARANLAAVVLSLKALGVTDVTAFEFVQSPPRAALLAALEHLLVLGALDAKTGALTPTGSLMARMPLEPSYARALLAARAHDCVGPMLTLTAVMSVEGALFVRGGSGGAAGAGEVGARADGAAHDGGGGIAAAHSAADAARARFASQYGDVLTRVHAMGAAHAAGYNADWCRAHGLSKRTLASAERVRRQLCGLWARLVGPLAGAEREAAVLSEDERRGVRRALTAGFFARAAVRQPNGRYVALASREEVAVHPSSVLFSRKAPCVLFQELVLTTKRYIRELTVIDEAWLAELAPDFFDDDERA</sequence>
<dbReference type="InterPro" id="IPR048333">
    <property type="entry name" value="HA2_WH"/>
</dbReference>
<dbReference type="PROSITE" id="PS00690">
    <property type="entry name" value="DEAH_ATP_HELICASE"/>
    <property type="match status" value="1"/>
</dbReference>
<accession>A0A8J5XAY9</accession>
<dbReference type="EMBL" id="JAGTXO010000022">
    <property type="protein sequence ID" value="KAG8462091.1"/>
    <property type="molecule type" value="Genomic_DNA"/>
</dbReference>
<dbReference type="GO" id="GO:0005524">
    <property type="term" value="F:ATP binding"/>
    <property type="evidence" value="ECO:0007669"/>
    <property type="project" value="UniProtKB-KW"/>
</dbReference>
<dbReference type="Pfam" id="PF21010">
    <property type="entry name" value="HA2_C"/>
    <property type="match status" value="1"/>
</dbReference>
<comment type="caution">
    <text evidence="10">The sequence shown here is derived from an EMBL/GenBank/DDBJ whole genome shotgun (WGS) entry which is preliminary data.</text>
</comment>
<dbReference type="GO" id="GO:0045943">
    <property type="term" value="P:positive regulation of transcription by RNA polymerase I"/>
    <property type="evidence" value="ECO:0007669"/>
    <property type="project" value="TreeGrafter"/>
</dbReference>
<keyword evidence="2" id="KW-0547">Nucleotide-binding</keyword>